<evidence type="ECO:0000313" key="14">
    <source>
        <dbReference type="Proteomes" id="UP000007266"/>
    </source>
</evidence>
<gene>
    <name evidence="13" type="primary">AUGUSTUS-3.0.2_01349</name>
    <name evidence="13" type="ORF">TcasGA2_TC001349</name>
</gene>
<name>D6WCA7_TRICA</name>
<dbReference type="Gene3D" id="1.10.287.820">
    <property type="entry name" value="Acid-sensing ion channel domain"/>
    <property type="match status" value="1"/>
</dbReference>
<dbReference type="PANTHER" id="PTHR11690">
    <property type="entry name" value="AMILORIDE-SENSITIVE SODIUM CHANNEL-RELATED"/>
    <property type="match status" value="1"/>
</dbReference>
<evidence type="ECO:0000256" key="9">
    <source>
        <dbReference type="ARBA" id="ARBA00023136"/>
    </source>
</evidence>
<dbReference type="GO" id="GO:0005886">
    <property type="term" value="C:plasma membrane"/>
    <property type="evidence" value="ECO:0000318"/>
    <property type="project" value="GO_Central"/>
</dbReference>
<dbReference type="HOGENOM" id="CLU_024950_2_0_1"/>
<evidence type="ECO:0000256" key="5">
    <source>
        <dbReference type="ARBA" id="ARBA00022692"/>
    </source>
</evidence>
<evidence type="ECO:0000256" key="10">
    <source>
        <dbReference type="ARBA" id="ARBA00023201"/>
    </source>
</evidence>
<evidence type="ECO:0000256" key="2">
    <source>
        <dbReference type="ARBA" id="ARBA00007193"/>
    </source>
</evidence>
<keyword evidence="10 12" id="KW-0739">Sodium transport</keyword>
<evidence type="ECO:0000256" key="8">
    <source>
        <dbReference type="ARBA" id="ARBA00023065"/>
    </source>
</evidence>
<keyword evidence="11 12" id="KW-0407">Ion channel</keyword>
<keyword evidence="4 12" id="KW-0894">Sodium channel</keyword>
<evidence type="ECO:0000256" key="4">
    <source>
        <dbReference type="ARBA" id="ARBA00022461"/>
    </source>
</evidence>
<evidence type="ECO:0000256" key="12">
    <source>
        <dbReference type="RuleBase" id="RU000679"/>
    </source>
</evidence>
<sequence>MLEANKKIFGSISQQFPKLETFVFFDGSIRHTQVCQPNGALRDKCLLTNYSQYMHKFRSTCSEAISSCFYNNEEFPCCDEFLPIDTYHGPCFGFNSLVSGKYTSREDLPFKITRDSNFGYGNLSIELYHDGFIVYGLSQDSVPTKESSSEFVLLDSRTSSGIVAKTAYKAFLSVKETFTDEAARLMKIANRGCRFYDENNLQHAKLYSTSACVNECLVEAQREICNCTYHILPHNDQVKDCDFEGLLCTIDNKKVKEKTTSCSCTSSCSDVEVVNIGFTKTPIHSSQFRNDKSQFQLVVLLVCLWVQVCSQWSRLFIIFSCVRLATNT</sequence>
<comment type="subcellular location">
    <subcellularLocation>
        <location evidence="1">Membrane</location>
        <topology evidence="1">Multi-pass membrane protein</topology>
    </subcellularLocation>
</comment>
<dbReference type="EMBL" id="KQ971316">
    <property type="protein sequence ID" value="EEZ98785.2"/>
    <property type="molecule type" value="Genomic_DNA"/>
</dbReference>
<keyword evidence="6" id="KW-1133">Transmembrane helix</keyword>
<dbReference type="InterPro" id="IPR001873">
    <property type="entry name" value="ENaC"/>
</dbReference>
<keyword evidence="14" id="KW-1185">Reference proteome</keyword>
<comment type="similarity">
    <text evidence="2 12">Belongs to the amiloride-sensitive sodium channel (TC 1.A.6) family.</text>
</comment>
<dbReference type="eggNOG" id="KOG4294">
    <property type="taxonomic scope" value="Eukaryota"/>
</dbReference>
<evidence type="ECO:0000256" key="6">
    <source>
        <dbReference type="ARBA" id="ARBA00022989"/>
    </source>
</evidence>
<evidence type="ECO:0000256" key="11">
    <source>
        <dbReference type="ARBA" id="ARBA00023303"/>
    </source>
</evidence>
<accession>D6WCA7</accession>
<keyword evidence="3 12" id="KW-0813">Transport</keyword>
<keyword evidence="9" id="KW-0472">Membrane</keyword>
<keyword evidence="7" id="KW-0915">Sodium</keyword>
<reference evidence="13 14" key="2">
    <citation type="journal article" date="2010" name="Nucleic Acids Res.">
        <title>BeetleBase in 2010: revisions to provide comprehensive genomic information for Tribolium castaneum.</title>
        <authorList>
            <person name="Kim H.S."/>
            <person name="Murphy T."/>
            <person name="Xia J."/>
            <person name="Caragea D."/>
            <person name="Park Y."/>
            <person name="Beeman R.W."/>
            <person name="Lorenzen M.D."/>
            <person name="Butcher S."/>
            <person name="Manak J.R."/>
            <person name="Brown S.J."/>
        </authorList>
    </citation>
    <scope>GENOME REANNOTATION</scope>
    <source>
        <strain evidence="13 14">Georgia GA2</strain>
    </source>
</reference>
<dbReference type="OMA" id="QREICNC"/>
<dbReference type="AlphaFoldDB" id="D6WCA7"/>
<evidence type="ECO:0000256" key="7">
    <source>
        <dbReference type="ARBA" id="ARBA00023053"/>
    </source>
</evidence>
<protein>
    <submittedName>
        <fullName evidence="13">Sodium channel protein Nach-like Protein</fullName>
    </submittedName>
</protein>
<keyword evidence="8 12" id="KW-0406">Ion transport</keyword>
<evidence type="ECO:0000256" key="1">
    <source>
        <dbReference type="ARBA" id="ARBA00004141"/>
    </source>
</evidence>
<dbReference type="GO" id="GO:0035725">
    <property type="term" value="P:sodium ion transmembrane transport"/>
    <property type="evidence" value="ECO:0000318"/>
    <property type="project" value="GO_Central"/>
</dbReference>
<dbReference type="GO" id="GO:0015280">
    <property type="term" value="F:ligand-gated sodium channel activity"/>
    <property type="evidence" value="ECO:0000318"/>
    <property type="project" value="GO_Central"/>
</dbReference>
<evidence type="ECO:0000256" key="3">
    <source>
        <dbReference type="ARBA" id="ARBA00022448"/>
    </source>
</evidence>
<dbReference type="PANTHER" id="PTHR11690:SF237">
    <property type="entry name" value="PICKPOCKET 16-RELATED"/>
    <property type="match status" value="1"/>
</dbReference>
<proteinExistence type="inferred from homology"/>
<reference evidence="13 14" key="1">
    <citation type="journal article" date="2008" name="Nature">
        <title>The genome of the model beetle and pest Tribolium castaneum.</title>
        <authorList>
            <consortium name="Tribolium Genome Sequencing Consortium"/>
            <person name="Richards S."/>
            <person name="Gibbs R.A."/>
            <person name="Weinstock G.M."/>
            <person name="Brown S.J."/>
            <person name="Denell R."/>
            <person name="Beeman R.W."/>
            <person name="Gibbs R."/>
            <person name="Beeman R.W."/>
            <person name="Brown S.J."/>
            <person name="Bucher G."/>
            <person name="Friedrich M."/>
            <person name="Grimmelikhuijzen C.J."/>
            <person name="Klingler M."/>
            <person name="Lorenzen M."/>
            <person name="Richards S."/>
            <person name="Roth S."/>
            <person name="Schroder R."/>
            <person name="Tautz D."/>
            <person name="Zdobnov E.M."/>
            <person name="Muzny D."/>
            <person name="Gibbs R.A."/>
            <person name="Weinstock G.M."/>
            <person name="Attaway T."/>
            <person name="Bell S."/>
            <person name="Buhay C.J."/>
            <person name="Chandrabose M.N."/>
            <person name="Chavez D."/>
            <person name="Clerk-Blankenburg K.P."/>
            <person name="Cree A."/>
            <person name="Dao M."/>
            <person name="Davis C."/>
            <person name="Chacko J."/>
            <person name="Dinh H."/>
            <person name="Dugan-Rocha S."/>
            <person name="Fowler G."/>
            <person name="Garner T.T."/>
            <person name="Garnes J."/>
            <person name="Gnirke A."/>
            <person name="Hawes A."/>
            <person name="Hernandez J."/>
            <person name="Hines S."/>
            <person name="Holder M."/>
            <person name="Hume J."/>
            <person name="Jhangiani S.N."/>
            <person name="Joshi V."/>
            <person name="Khan Z.M."/>
            <person name="Jackson L."/>
            <person name="Kovar C."/>
            <person name="Kowis A."/>
            <person name="Lee S."/>
            <person name="Lewis L.R."/>
            <person name="Margolis J."/>
            <person name="Morgan M."/>
            <person name="Nazareth L.V."/>
            <person name="Nguyen N."/>
            <person name="Okwuonu G."/>
            <person name="Parker D."/>
            <person name="Richards S."/>
            <person name="Ruiz S.J."/>
            <person name="Santibanez J."/>
            <person name="Savard J."/>
            <person name="Scherer S.E."/>
            <person name="Schneider B."/>
            <person name="Sodergren E."/>
            <person name="Tautz D."/>
            <person name="Vattahil S."/>
            <person name="Villasana D."/>
            <person name="White C.S."/>
            <person name="Wright R."/>
            <person name="Park Y."/>
            <person name="Beeman R.W."/>
            <person name="Lord J."/>
            <person name="Oppert B."/>
            <person name="Lorenzen M."/>
            <person name="Brown S."/>
            <person name="Wang L."/>
            <person name="Savard J."/>
            <person name="Tautz D."/>
            <person name="Richards S."/>
            <person name="Weinstock G."/>
            <person name="Gibbs R.A."/>
            <person name="Liu Y."/>
            <person name="Worley K."/>
            <person name="Weinstock G."/>
            <person name="Elsik C.G."/>
            <person name="Reese J.T."/>
            <person name="Elhaik E."/>
            <person name="Landan G."/>
            <person name="Graur D."/>
            <person name="Arensburger P."/>
            <person name="Atkinson P."/>
            <person name="Beeman R.W."/>
            <person name="Beidler J."/>
            <person name="Brown S.J."/>
            <person name="Demuth J.P."/>
            <person name="Drury D.W."/>
            <person name="Du Y.Z."/>
            <person name="Fujiwara H."/>
            <person name="Lorenzen M."/>
            <person name="Maselli V."/>
            <person name="Osanai M."/>
            <person name="Park Y."/>
            <person name="Robertson H.M."/>
            <person name="Tu Z."/>
            <person name="Wang J.J."/>
            <person name="Wang S."/>
            <person name="Richards S."/>
            <person name="Song H."/>
            <person name="Zhang L."/>
            <person name="Sodergren E."/>
            <person name="Werner D."/>
            <person name="Stanke M."/>
            <person name="Morgenstern B."/>
            <person name="Solovyev V."/>
            <person name="Kosarev P."/>
            <person name="Brown G."/>
            <person name="Chen H.C."/>
            <person name="Ermolaeva O."/>
            <person name="Hlavina W."/>
            <person name="Kapustin Y."/>
            <person name="Kiryutin B."/>
            <person name="Kitts P."/>
            <person name="Maglott D."/>
            <person name="Pruitt K."/>
            <person name="Sapojnikov V."/>
            <person name="Souvorov A."/>
            <person name="Mackey A.J."/>
            <person name="Waterhouse R.M."/>
            <person name="Wyder S."/>
            <person name="Zdobnov E.M."/>
            <person name="Zdobnov E.M."/>
            <person name="Wyder S."/>
            <person name="Kriventseva E.V."/>
            <person name="Kadowaki T."/>
            <person name="Bork P."/>
            <person name="Aranda M."/>
            <person name="Bao R."/>
            <person name="Beermann A."/>
            <person name="Berns N."/>
            <person name="Bolognesi R."/>
            <person name="Bonneton F."/>
            <person name="Bopp D."/>
            <person name="Brown S.J."/>
            <person name="Bucher G."/>
            <person name="Butts T."/>
            <person name="Chaumot A."/>
            <person name="Denell R.E."/>
            <person name="Ferrier D.E."/>
            <person name="Friedrich M."/>
            <person name="Gordon C.M."/>
            <person name="Jindra M."/>
            <person name="Klingler M."/>
            <person name="Lan Q."/>
            <person name="Lattorff H.M."/>
            <person name="Laudet V."/>
            <person name="von Levetsow C."/>
            <person name="Liu Z."/>
            <person name="Lutz R."/>
            <person name="Lynch J.A."/>
            <person name="da Fonseca R.N."/>
            <person name="Posnien N."/>
            <person name="Reuter R."/>
            <person name="Roth S."/>
            <person name="Savard J."/>
            <person name="Schinko J.B."/>
            <person name="Schmitt C."/>
            <person name="Schoppmeier M."/>
            <person name="Schroder R."/>
            <person name="Shippy T.D."/>
            <person name="Simonnet F."/>
            <person name="Marques-Souza H."/>
            <person name="Tautz D."/>
            <person name="Tomoyasu Y."/>
            <person name="Trauner J."/>
            <person name="Van der Zee M."/>
            <person name="Vervoort M."/>
            <person name="Wittkopp N."/>
            <person name="Wimmer E.A."/>
            <person name="Yang X."/>
            <person name="Jones A.K."/>
            <person name="Sattelle D.B."/>
            <person name="Ebert P.R."/>
            <person name="Nelson D."/>
            <person name="Scott J.G."/>
            <person name="Beeman R.W."/>
            <person name="Muthukrishnan S."/>
            <person name="Kramer K.J."/>
            <person name="Arakane Y."/>
            <person name="Beeman R.W."/>
            <person name="Zhu Q."/>
            <person name="Hogenkamp D."/>
            <person name="Dixit R."/>
            <person name="Oppert B."/>
            <person name="Jiang H."/>
            <person name="Zou Z."/>
            <person name="Marshall J."/>
            <person name="Elpidina E."/>
            <person name="Vinokurov K."/>
            <person name="Oppert C."/>
            <person name="Zou Z."/>
            <person name="Evans J."/>
            <person name="Lu Z."/>
            <person name="Zhao P."/>
            <person name="Sumathipala N."/>
            <person name="Altincicek B."/>
            <person name="Vilcinskas A."/>
            <person name="Williams M."/>
            <person name="Hultmark D."/>
            <person name="Hetru C."/>
            <person name="Jiang H."/>
            <person name="Grimmelikhuijzen C.J."/>
            <person name="Hauser F."/>
            <person name="Cazzamali G."/>
            <person name="Williamson M."/>
            <person name="Park Y."/>
            <person name="Li B."/>
            <person name="Tanaka Y."/>
            <person name="Predel R."/>
            <person name="Neupert S."/>
            <person name="Schachtner J."/>
            <person name="Verleyen P."/>
            <person name="Raible F."/>
            <person name="Bork P."/>
            <person name="Friedrich M."/>
            <person name="Walden K.K."/>
            <person name="Robertson H.M."/>
            <person name="Angeli S."/>
            <person name="Foret S."/>
            <person name="Bucher G."/>
            <person name="Schuetz S."/>
            <person name="Maleszka R."/>
            <person name="Wimmer E.A."/>
            <person name="Beeman R.W."/>
            <person name="Lorenzen M."/>
            <person name="Tomoyasu Y."/>
            <person name="Miller S.C."/>
            <person name="Grossmann D."/>
            <person name="Bucher G."/>
        </authorList>
    </citation>
    <scope>NUCLEOTIDE SEQUENCE [LARGE SCALE GENOMIC DNA]</scope>
    <source>
        <strain evidence="13 14">Georgia GA2</strain>
    </source>
</reference>
<keyword evidence="5 12" id="KW-0812">Transmembrane</keyword>
<organism evidence="13 14">
    <name type="scientific">Tribolium castaneum</name>
    <name type="common">Red flour beetle</name>
    <dbReference type="NCBI Taxonomy" id="7070"/>
    <lineage>
        <taxon>Eukaryota</taxon>
        <taxon>Metazoa</taxon>
        <taxon>Ecdysozoa</taxon>
        <taxon>Arthropoda</taxon>
        <taxon>Hexapoda</taxon>
        <taxon>Insecta</taxon>
        <taxon>Pterygota</taxon>
        <taxon>Neoptera</taxon>
        <taxon>Endopterygota</taxon>
        <taxon>Coleoptera</taxon>
        <taxon>Polyphaga</taxon>
        <taxon>Cucujiformia</taxon>
        <taxon>Tenebrionidae</taxon>
        <taxon>Tenebrionidae incertae sedis</taxon>
        <taxon>Tribolium</taxon>
    </lineage>
</organism>
<evidence type="ECO:0000313" key="13">
    <source>
        <dbReference type="EMBL" id="EEZ98785.2"/>
    </source>
</evidence>
<dbReference type="Pfam" id="PF00858">
    <property type="entry name" value="ASC"/>
    <property type="match status" value="1"/>
</dbReference>
<dbReference type="Proteomes" id="UP000007266">
    <property type="component" value="Linkage group 2"/>
</dbReference>